<protein>
    <recommendedName>
        <fullName evidence="3">Polysaccharide deacetylase</fullName>
    </recommendedName>
</protein>
<reference evidence="1 2" key="1">
    <citation type="submission" date="2018-05" db="EMBL/GenBank/DDBJ databases">
        <authorList>
            <person name="Zhang Y.-J."/>
        </authorList>
    </citation>
    <scope>NUCLEOTIDE SEQUENCE [LARGE SCALE GENOMIC DNA]</scope>
    <source>
        <strain evidence="1 2">CY04</strain>
    </source>
</reference>
<dbReference type="Gene3D" id="3.20.20.370">
    <property type="entry name" value="Glycoside hydrolase/deacetylase"/>
    <property type="match status" value="1"/>
</dbReference>
<dbReference type="SUPFAM" id="SSF88713">
    <property type="entry name" value="Glycoside hydrolase/deacetylase"/>
    <property type="match status" value="1"/>
</dbReference>
<name>A0ABM9PZV3_9RHOB</name>
<dbReference type="CDD" id="cd10928">
    <property type="entry name" value="CE4_u4"/>
    <property type="match status" value="1"/>
</dbReference>
<dbReference type="InterPro" id="IPR011330">
    <property type="entry name" value="Glyco_hydro/deAcase_b/a-brl"/>
</dbReference>
<evidence type="ECO:0000313" key="1">
    <source>
        <dbReference type="EMBL" id="NIZ62867.1"/>
    </source>
</evidence>
<dbReference type="Proteomes" id="UP001429564">
    <property type="component" value="Unassembled WGS sequence"/>
</dbReference>
<organism evidence="1 2">
    <name type="scientific">Parasedimentitalea denitrificans</name>
    <dbReference type="NCBI Taxonomy" id="2211118"/>
    <lineage>
        <taxon>Bacteria</taxon>
        <taxon>Pseudomonadati</taxon>
        <taxon>Pseudomonadota</taxon>
        <taxon>Alphaproteobacteria</taxon>
        <taxon>Rhodobacterales</taxon>
        <taxon>Paracoccaceae</taxon>
        <taxon>Parasedimentitalea</taxon>
    </lineage>
</organism>
<proteinExistence type="predicted"/>
<accession>A0ABM9PZV3</accession>
<evidence type="ECO:0000313" key="2">
    <source>
        <dbReference type="Proteomes" id="UP001429564"/>
    </source>
</evidence>
<dbReference type="EMBL" id="QHLQ01000022">
    <property type="protein sequence ID" value="NIZ62867.1"/>
    <property type="molecule type" value="Genomic_DNA"/>
</dbReference>
<dbReference type="InterPro" id="IPR049591">
    <property type="entry name" value="CE4_u4-like"/>
</dbReference>
<keyword evidence="2" id="KW-1185">Reference proteome</keyword>
<sequence>MATWFDLEKELALWHDASVTPTFWWRDDDTESPTPALDRLLALSAKYHLPIHLAVIPKNISSDLAHLLVRSSDTYVLQHGYAHVNNEPIGARASEMGENRNIDLQLQDLRAGWQKLVQADLPNLLPGFAAPWNRIADKTVTQFPNLGYRLLSTCHARKAAHPVAGITQVNIHVDPIRWKQGPKFRGTEATLSGVVEHLEQRRLGLVDPTEPTGLSTHHLQSDDRVWDFIDQLLDRLTHNGATEWVRLSSLL</sequence>
<dbReference type="RefSeq" id="WP_167685478.1">
    <property type="nucleotide sequence ID" value="NZ_QHLQ01000022.1"/>
</dbReference>
<gene>
    <name evidence="1" type="ORF">DL239_18005</name>
</gene>
<evidence type="ECO:0008006" key="3">
    <source>
        <dbReference type="Google" id="ProtNLM"/>
    </source>
</evidence>
<comment type="caution">
    <text evidence="1">The sequence shown here is derived from an EMBL/GenBank/DDBJ whole genome shotgun (WGS) entry which is preliminary data.</text>
</comment>